<gene>
    <name evidence="6" type="ORF">MPDQ_007262</name>
</gene>
<keyword evidence="7" id="KW-1185">Reference proteome</keyword>
<protein>
    <recommendedName>
        <fullName evidence="5">Importin N-terminal domain-containing protein</fullName>
    </recommendedName>
</protein>
<dbReference type="InterPro" id="IPR051345">
    <property type="entry name" value="Importin_beta-like_NTR"/>
</dbReference>
<evidence type="ECO:0000313" key="6">
    <source>
        <dbReference type="EMBL" id="TQB71755.1"/>
    </source>
</evidence>
<evidence type="ECO:0000256" key="3">
    <source>
        <dbReference type="ARBA" id="ARBA00022448"/>
    </source>
</evidence>
<dbReference type="InterPro" id="IPR011989">
    <property type="entry name" value="ARM-like"/>
</dbReference>
<keyword evidence="3" id="KW-0813">Transport</keyword>
<proteinExistence type="inferred from homology"/>
<dbReference type="SUPFAM" id="SSF48371">
    <property type="entry name" value="ARM repeat"/>
    <property type="match status" value="1"/>
</dbReference>
<dbReference type="PANTHER" id="PTHR12363">
    <property type="entry name" value="TRANSPORTIN 3 AND IMPORTIN 13"/>
    <property type="match status" value="1"/>
</dbReference>
<evidence type="ECO:0000259" key="5">
    <source>
        <dbReference type="Pfam" id="PF03810"/>
    </source>
</evidence>
<dbReference type="PANTHER" id="PTHR12363:SF33">
    <property type="entry name" value="IMPORTIN-13"/>
    <property type="match status" value="1"/>
</dbReference>
<dbReference type="Gene3D" id="1.25.10.10">
    <property type="entry name" value="Leucine-rich Repeat Variant"/>
    <property type="match status" value="1"/>
</dbReference>
<dbReference type="GO" id="GO:0006606">
    <property type="term" value="P:protein import into nucleus"/>
    <property type="evidence" value="ECO:0007669"/>
    <property type="project" value="TreeGrafter"/>
</dbReference>
<dbReference type="GO" id="GO:0005737">
    <property type="term" value="C:cytoplasm"/>
    <property type="evidence" value="ECO:0007669"/>
    <property type="project" value="TreeGrafter"/>
</dbReference>
<dbReference type="EMBL" id="VIFY01000074">
    <property type="protein sequence ID" value="TQB71755.1"/>
    <property type="molecule type" value="Genomic_DNA"/>
</dbReference>
<feature type="domain" description="Importin N-terminal" evidence="5">
    <location>
        <begin position="42"/>
        <end position="93"/>
    </location>
</feature>
<keyword evidence="4" id="KW-0539">Nucleus</keyword>
<evidence type="ECO:0000256" key="2">
    <source>
        <dbReference type="ARBA" id="ARBA00007991"/>
    </source>
</evidence>
<name>A0A507QWG7_MONPU</name>
<sequence>MSADLPGQTADVQALISEARDLVSQLYDPANTGNPAKIKLIQEHLQALQKGPHAWLIANDLLNCDNSDLRFFGALTFTVKINHDWSRLSADETGELLGRLIDHYVLLVNGGERSLVLRKLASSLVTIFLKPTSIWTRAILNVGASLVNGKYVSEEECKSVDFGTAVLPAMTEAQVVALLYFSHILAEEIDRSRPEFPRSTDTHRVAENTEDAFVLVEYVLHNIFHQEISGRPLSNQALGYEAVECYYHWACVRGSAQLHDSVETSRLESTTNYFIQTLNMPKLSTTTAQNLIEMDWGDSMFTPDHIRSILEYLISDFGTSHIASLLDGDFDPENMTYLELLLAYSTFKQRELFAGQLTPEHEKALALIHTLFKAPGYAAVEDLAAPLALEWWTEVADDLQEIYVESTNQTGLESAKRNLARAALDCFGRIMYPNPEELQEWSSDDRSEFGSFRRDACDFLLAVYPILGVELIQVFQERAKSSLASQDWQTFEAAIFCIAQLSEAVDENQHADECLNAIFFYDGFARLCDGEMAITDRARQTLVDMFGKYQSYFERTHSLLPRVLTFLFVSLDIASCALTASRSISYLCRSCRNALTLELPAFINQFESFRFKPTATTLTMEKVLEGIAAIIQTLPTDEEKAQFLERILVFFQEQAQLAREEAANGLIEPARGRGQFVLRCLACIGKGLRTDGEIVIEPNGGGDEDPYPPTFWNTGNGAVSQSIIMQCMELLIKDFPFDIIIVEAACDILKAGYTEKAGPFVFPPIVTVNFVKSIPPGSPGTDMVMGTASAFLASHSGHPQRIRDGTVSLIVHIYNTFCWMHETPQYYDPEVANSGIDFLTRLLPKYHPILFTLTSAPPGFVQGDPSADRGAPPRPPILQAILNFTLLSLQGQEPLPLRSASQFWASVLGLPIGASPHEPDPVQNALKDFLPALCRVLITQIAGRCARSDLEYLCEVLRKVIFKHQGSARPHLAATLAALEAEGSNQNQHPIPPVVERERFLASVIAARGAKSQTIQLAHTFWVKCRGTGFDYLG</sequence>
<comment type="caution">
    <text evidence="6">The sequence shown here is derived from an EMBL/GenBank/DDBJ whole genome shotgun (WGS) entry which is preliminary data.</text>
</comment>
<dbReference type="InterPro" id="IPR016024">
    <property type="entry name" value="ARM-type_fold"/>
</dbReference>
<dbReference type="FunFam" id="1.25.10.10:FF:000560">
    <property type="entry name" value="Importin 13, putative"/>
    <property type="match status" value="1"/>
</dbReference>
<dbReference type="STRING" id="5098.A0A507QWG7"/>
<evidence type="ECO:0000313" key="7">
    <source>
        <dbReference type="Proteomes" id="UP000319663"/>
    </source>
</evidence>
<reference evidence="6 7" key="1">
    <citation type="submission" date="2019-06" db="EMBL/GenBank/DDBJ databases">
        <title>Wine fermentation using esterase from Monascus purpureus.</title>
        <authorList>
            <person name="Geng C."/>
            <person name="Zhang Y."/>
        </authorList>
    </citation>
    <scope>NUCLEOTIDE SEQUENCE [LARGE SCALE GENOMIC DNA]</scope>
    <source>
        <strain evidence="6">HQ1</strain>
    </source>
</reference>
<dbReference type="InterPro" id="IPR001494">
    <property type="entry name" value="Importin-beta_N"/>
</dbReference>
<dbReference type="GO" id="GO:0031267">
    <property type="term" value="F:small GTPase binding"/>
    <property type="evidence" value="ECO:0007669"/>
    <property type="project" value="InterPro"/>
</dbReference>
<comment type="subcellular location">
    <subcellularLocation>
        <location evidence="1">Nucleus</location>
    </subcellularLocation>
</comment>
<accession>A0A507QWG7</accession>
<dbReference type="GO" id="GO:0005634">
    <property type="term" value="C:nucleus"/>
    <property type="evidence" value="ECO:0007669"/>
    <property type="project" value="UniProtKB-SubCell"/>
</dbReference>
<comment type="similarity">
    <text evidence="2">Belongs to the importin beta family.</text>
</comment>
<evidence type="ECO:0000256" key="1">
    <source>
        <dbReference type="ARBA" id="ARBA00004123"/>
    </source>
</evidence>
<organism evidence="6 7">
    <name type="scientific">Monascus purpureus</name>
    <name type="common">Red mold</name>
    <name type="synonym">Monascus anka</name>
    <dbReference type="NCBI Taxonomy" id="5098"/>
    <lineage>
        <taxon>Eukaryota</taxon>
        <taxon>Fungi</taxon>
        <taxon>Dikarya</taxon>
        <taxon>Ascomycota</taxon>
        <taxon>Pezizomycotina</taxon>
        <taxon>Eurotiomycetes</taxon>
        <taxon>Eurotiomycetidae</taxon>
        <taxon>Eurotiales</taxon>
        <taxon>Aspergillaceae</taxon>
        <taxon>Monascus</taxon>
    </lineage>
</organism>
<dbReference type="Pfam" id="PF03810">
    <property type="entry name" value="IBN_N"/>
    <property type="match status" value="1"/>
</dbReference>
<dbReference type="Proteomes" id="UP000319663">
    <property type="component" value="Unassembled WGS sequence"/>
</dbReference>
<evidence type="ECO:0000256" key="4">
    <source>
        <dbReference type="ARBA" id="ARBA00023242"/>
    </source>
</evidence>
<dbReference type="AlphaFoldDB" id="A0A507QWG7"/>